<dbReference type="EMBL" id="PVNL01000141">
    <property type="protein sequence ID" value="PRP94445.1"/>
    <property type="molecule type" value="Genomic_DNA"/>
</dbReference>
<dbReference type="OrthoDB" id="5501368at2"/>
<gene>
    <name evidence="1" type="ORF">ENSA7_77790</name>
</gene>
<dbReference type="InterPro" id="IPR016031">
    <property type="entry name" value="Trp_RNA-bd_attenuator-like_dom"/>
</dbReference>
<dbReference type="SUPFAM" id="SSF51219">
    <property type="entry name" value="TRAP-like"/>
    <property type="match status" value="1"/>
</dbReference>
<dbReference type="AlphaFoldDB" id="A0A2S9XNL4"/>
<proteinExistence type="predicted"/>
<dbReference type="Proteomes" id="UP000238823">
    <property type="component" value="Unassembled WGS sequence"/>
</dbReference>
<accession>A0A2S9XNL4</accession>
<organism evidence="1 2">
    <name type="scientific">Enhygromyxa salina</name>
    <dbReference type="NCBI Taxonomy" id="215803"/>
    <lineage>
        <taxon>Bacteria</taxon>
        <taxon>Pseudomonadati</taxon>
        <taxon>Myxococcota</taxon>
        <taxon>Polyangia</taxon>
        <taxon>Nannocystales</taxon>
        <taxon>Nannocystaceae</taxon>
        <taxon>Enhygromyxa</taxon>
    </lineage>
</organism>
<dbReference type="Gene3D" id="3.60.160.10">
    <property type="entry name" value="Mitochondrial biogenesis AIM24"/>
    <property type="match status" value="1"/>
</dbReference>
<name>A0A2S9XNL4_9BACT</name>
<protein>
    <submittedName>
        <fullName evidence="1">Uncharacterized protein</fullName>
    </submittedName>
</protein>
<reference evidence="1 2" key="1">
    <citation type="submission" date="2018-03" db="EMBL/GenBank/DDBJ databases">
        <title>Draft Genome Sequences of the Obligatory Marine Myxobacteria Enhygromyxa salina SWB007.</title>
        <authorList>
            <person name="Poehlein A."/>
            <person name="Moghaddam J.A."/>
            <person name="Harms H."/>
            <person name="Alanjari M."/>
            <person name="Koenig G.M."/>
            <person name="Daniel R."/>
            <person name="Schaeberle T.F."/>
        </authorList>
    </citation>
    <scope>NUCLEOTIDE SEQUENCE [LARGE SCALE GENOMIC DNA]</scope>
    <source>
        <strain evidence="1 2">SWB007</strain>
    </source>
</reference>
<sequence>MATTDIPGVTSFAFSRLLTPEPGTDTLSLTRDGHLLVNVTGETMTRTDSLLVCSENLEIRPLNRRMQGRAVPDVFRRLASLEGEGYLIISRENERFYPLRLERDLCFFVEPLLWALDATLMWDVGMLPGSRDTRGISLVRVAGEGMVALRVSGELVAVKVSPERPHRVHASGFVGWVGNVVPAAERRSPFLRCEGEGAVFVALPGGRASGSGRHETTLELSDSDLVEVVEPARAAGSGRGTREPD</sequence>
<evidence type="ECO:0000313" key="1">
    <source>
        <dbReference type="EMBL" id="PRP94445.1"/>
    </source>
</evidence>
<dbReference type="InterPro" id="IPR036983">
    <property type="entry name" value="AIM24_sf"/>
</dbReference>
<evidence type="ECO:0000313" key="2">
    <source>
        <dbReference type="Proteomes" id="UP000238823"/>
    </source>
</evidence>
<comment type="caution">
    <text evidence="1">The sequence shown here is derived from an EMBL/GenBank/DDBJ whole genome shotgun (WGS) entry which is preliminary data.</text>
</comment>
<dbReference type="RefSeq" id="WP_106094550.1">
    <property type="nucleotide sequence ID" value="NZ_PVNL01000141.1"/>
</dbReference>